<reference evidence="1" key="1">
    <citation type="submission" date="2021-06" db="EMBL/GenBank/DDBJ databases">
        <authorList>
            <person name="Kallberg Y."/>
            <person name="Tangrot J."/>
            <person name="Rosling A."/>
        </authorList>
    </citation>
    <scope>NUCLEOTIDE SEQUENCE</scope>
    <source>
        <strain evidence="1">FL966</strain>
    </source>
</reference>
<evidence type="ECO:0000313" key="1">
    <source>
        <dbReference type="EMBL" id="CAG8647671.1"/>
    </source>
</evidence>
<evidence type="ECO:0000313" key="2">
    <source>
        <dbReference type="Proteomes" id="UP000789759"/>
    </source>
</evidence>
<organism evidence="1 2">
    <name type="scientific">Cetraspora pellucida</name>
    <dbReference type="NCBI Taxonomy" id="1433469"/>
    <lineage>
        <taxon>Eukaryota</taxon>
        <taxon>Fungi</taxon>
        <taxon>Fungi incertae sedis</taxon>
        <taxon>Mucoromycota</taxon>
        <taxon>Glomeromycotina</taxon>
        <taxon>Glomeromycetes</taxon>
        <taxon>Diversisporales</taxon>
        <taxon>Gigasporaceae</taxon>
        <taxon>Cetraspora</taxon>
    </lineage>
</organism>
<protein>
    <submittedName>
        <fullName evidence="1">5954_t:CDS:1</fullName>
    </submittedName>
</protein>
<dbReference type="EMBL" id="CAJVQA010006864">
    <property type="protein sequence ID" value="CAG8647671.1"/>
    <property type="molecule type" value="Genomic_DNA"/>
</dbReference>
<proteinExistence type="predicted"/>
<accession>A0A9N9DTI1</accession>
<gene>
    <name evidence="1" type="ORF">CPELLU_LOCUS9175</name>
</gene>
<name>A0A9N9DTI1_9GLOM</name>
<comment type="caution">
    <text evidence="1">The sequence shown here is derived from an EMBL/GenBank/DDBJ whole genome shotgun (WGS) entry which is preliminary data.</text>
</comment>
<keyword evidence="2" id="KW-1185">Reference proteome</keyword>
<dbReference type="Proteomes" id="UP000789759">
    <property type="component" value="Unassembled WGS sequence"/>
</dbReference>
<sequence length="151" mass="17134">MPGTFLSIGTNINDIYFDNLVLDNLLQSDSTSNTLIQNDSSSDILQNDSRIELNTISEMCLKELSMLPCLEQKELIELESICQLLKLFEIAILVLSKNRSNSISDALTVNKYSEFAAEQYIESIRQNIIKYGARYINTDIQSFLIEVVKIN</sequence>
<dbReference type="AlphaFoldDB" id="A0A9N9DTI1"/>